<organism evidence="1">
    <name type="scientific">Rhizobium leguminosarum bv. viciae</name>
    <dbReference type="NCBI Taxonomy" id="387"/>
    <lineage>
        <taxon>Bacteria</taxon>
        <taxon>Pseudomonadati</taxon>
        <taxon>Pseudomonadota</taxon>
        <taxon>Alphaproteobacteria</taxon>
        <taxon>Hyphomicrobiales</taxon>
        <taxon>Rhizobiaceae</taxon>
        <taxon>Rhizobium/Agrobacterium group</taxon>
        <taxon>Rhizobium</taxon>
    </lineage>
</organism>
<dbReference type="AlphaFoldDB" id="Q7AUV8"/>
<keyword evidence="1" id="KW-0614">Plasmid</keyword>
<reference evidence="1" key="1">
    <citation type="thesis" date="2000" institute="Department of Biotecnologia" country="Universidad Politecnica Madrid, Madrid, Spain">
        <title>Regulacion simbiotica de la expresion del sistema hidrogenasa por NifA en R. leguminosarum bv. viciae.</title>
        <authorList>
            <person name="Martinez M."/>
        </authorList>
    </citation>
    <scope>NUCLEOTIDE SEQUENCE</scope>
    <source>
        <plasmid evidence="1">pRL6JI</plasmid>
    </source>
</reference>
<sequence>MASCCICIRPRHLPVTTVTIVTLSEERIRNVTHPQKPFQKTRSPAFVVQPMERAPLFEIGATRADTWPEGLIPRARSGP</sequence>
<protein>
    <submittedName>
        <fullName evidence="1">YFX2 protein</fullName>
    </submittedName>
</protein>
<evidence type="ECO:0000313" key="1">
    <source>
        <dbReference type="EMBL" id="CAD24016.1"/>
    </source>
</evidence>
<reference evidence="1" key="2">
    <citation type="journal article" date="2004" name="J. Bacteriol.">
        <title>Symbiotic autoregulation of nifA expression in Rhizobium leguminosarum bv. viciae.</title>
        <authorList>
            <person name="Martinez M."/>
            <person name="Palacios J.M."/>
            <person name="Imperial J."/>
            <person name="Ruiz-Argueso T."/>
        </authorList>
    </citation>
    <scope>NUCLEOTIDE SEQUENCE</scope>
    <source>
        <plasmid evidence="1">pRL6JI</plasmid>
    </source>
</reference>
<accession>Q7AUV8</accession>
<name>Q7AUV8_RHILV</name>
<proteinExistence type="predicted"/>
<geneLocation type="plasmid" evidence="1">
    <name>pRL6JI</name>
</geneLocation>
<dbReference type="EMBL" id="AJ431175">
    <property type="protein sequence ID" value="CAD24016.1"/>
    <property type="molecule type" value="Genomic_DNA"/>
</dbReference>